<gene>
    <name evidence="2" type="ORF">JKP34_05925</name>
</gene>
<comment type="caution">
    <text evidence="2">The sequence shown here is derived from an EMBL/GenBank/DDBJ whole genome shotgun (WGS) entry which is preliminary data.</text>
</comment>
<evidence type="ECO:0000313" key="3">
    <source>
        <dbReference type="Proteomes" id="UP000642920"/>
    </source>
</evidence>
<feature type="signal peptide" evidence="1">
    <location>
        <begin position="1"/>
        <end position="19"/>
    </location>
</feature>
<evidence type="ECO:0000256" key="1">
    <source>
        <dbReference type="SAM" id="SignalP"/>
    </source>
</evidence>
<name>A0A937DI87_9BACT</name>
<organism evidence="2 3">
    <name type="scientific">Marivirga atlantica</name>
    <dbReference type="NCBI Taxonomy" id="1548457"/>
    <lineage>
        <taxon>Bacteria</taxon>
        <taxon>Pseudomonadati</taxon>
        <taxon>Bacteroidota</taxon>
        <taxon>Cytophagia</taxon>
        <taxon>Cytophagales</taxon>
        <taxon>Marivirgaceae</taxon>
        <taxon>Marivirga</taxon>
    </lineage>
</organism>
<feature type="chain" id="PRO_5036679261" description="DUF481 domain-containing protein" evidence="1">
    <location>
        <begin position="20"/>
        <end position="300"/>
    </location>
</feature>
<sequence>MLKTILPILLIFFTLSARAQIDTDTTKTLIVVHTKTGDVIKGYLISQDREYLKMESIIAGTLTISVKQIDKIVLQDANTDRNDLTEVEIREKTLSNKNGEVYLNEQYYILSSSAFNLKQGESTLKNNILTFGYGFSDNFSMGFGTSVLAILGGVGALYISPKYTVRINDYVRLKFGLDAFVGASVENESAAAAILNTGVTIGSPNAHLTSSIYYGYASDFGSTDFLYSVAAMVRVTRKLSFIADNLLFRFSEDKYQYLTTAAMRLHNMKTTFDLGFLTTEEITQELPVLGIPFIGFSYKF</sequence>
<evidence type="ECO:0008006" key="4">
    <source>
        <dbReference type="Google" id="ProtNLM"/>
    </source>
</evidence>
<keyword evidence="3" id="KW-1185">Reference proteome</keyword>
<evidence type="ECO:0000313" key="2">
    <source>
        <dbReference type="EMBL" id="MBL0764780.1"/>
    </source>
</evidence>
<dbReference type="AlphaFoldDB" id="A0A937DI87"/>
<accession>A0A937DI87</accession>
<protein>
    <recommendedName>
        <fullName evidence="4">DUF481 domain-containing protein</fullName>
    </recommendedName>
</protein>
<dbReference type="RefSeq" id="WP_201918674.1">
    <property type="nucleotide sequence ID" value="NZ_JAERQG010000001.1"/>
</dbReference>
<dbReference type="Proteomes" id="UP000642920">
    <property type="component" value="Unassembled WGS sequence"/>
</dbReference>
<reference evidence="2" key="1">
    <citation type="submission" date="2021-01" db="EMBL/GenBank/DDBJ databases">
        <title>Marivirga sp. nov., isolated from intertidal surface sediments.</title>
        <authorList>
            <person name="Zhang M."/>
        </authorList>
    </citation>
    <scope>NUCLEOTIDE SEQUENCE</scope>
    <source>
        <strain evidence="2">SM1354</strain>
    </source>
</reference>
<proteinExistence type="predicted"/>
<keyword evidence="1" id="KW-0732">Signal</keyword>
<dbReference type="EMBL" id="JAERQG010000001">
    <property type="protein sequence ID" value="MBL0764780.1"/>
    <property type="molecule type" value="Genomic_DNA"/>
</dbReference>